<feature type="region of interest" description="Disordered" evidence="1">
    <location>
        <begin position="57"/>
        <end position="145"/>
    </location>
</feature>
<dbReference type="OrthoDB" id="5418867at2759"/>
<gene>
    <name evidence="2" type="ORF">EJ05DRAFT_512584</name>
</gene>
<proteinExistence type="predicted"/>
<keyword evidence="3" id="KW-1185">Reference proteome</keyword>
<dbReference type="RefSeq" id="XP_033598465.1">
    <property type="nucleotide sequence ID" value="XM_033748349.1"/>
</dbReference>
<dbReference type="EMBL" id="ML996576">
    <property type="protein sequence ID" value="KAF2756014.1"/>
    <property type="molecule type" value="Genomic_DNA"/>
</dbReference>
<sequence length="145" mass="15521">MPMNWDTATEAKLFSLLLRESKLSLSADILKRIATEMGPECTPKAITHRIAKLRALGATAGDGTPPDANSSAPATPKKTRAKKAPATPKSAKGKRSKSVVDEDDEEVKEEVDEAELDHGSESPKKKSKRAGVKKEAPVSDAEEDV</sequence>
<dbReference type="GeneID" id="54489403"/>
<protein>
    <submittedName>
        <fullName evidence="2">Uncharacterized protein</fullName>
    </submittedName>
</protein>
<dbReference type="Proteomes" id="UP000799437">
    <property type="component" value="Unassembled WGS sequence"/>
</dbReference>
<evidence type="ECO:0000256" key="1">
    <source>
        <dbReference type="SAM" id="MobiDB-lite"/>
    </source>
</evidence>
<accession>A0A6A6W1Y1</accession>
<reference evidence="2" key="1">
    <citation type="journal article" date="2020" name="Stud. Mycol.">
        <title>101 Dothideomycetes genomes: a test case for predicting lifestyles and emergence of pathogens.</title>
        <authorList>
            <person name="Haridas S."/>
            <person name="Albert R."/>
            <person name="Binder M."/>
            <person name="Bloem J."/>
            <person name="Labutti K."/>
            <person name="Salamov A."/>
            <person name="Andreopoulos B."/>
            <person name="Baker S."/>
            <person name="Barry K."/>
            <person name="Bills G."/>
            <person name="Bluhm B."/>
            <person name="Cannon C."/>
            <person name="Castanera R."/>
            <person name="Culley D."/>
            <person name="Daum C."/>
            <person name="Ezra D."/>
            <person name="Gonzalez J."/>
            <person name="Henrissat B."/>
            <person name="Kuo A."/>
            <person name="Liang C."/>
            <person name="Lipzen A."/>
            <person name="Lutzoni F."/>
            <person name="Magnuson J."/>
            <person name="Mondo S."/>
            <person name="Nolan M."/>
            <person name="Ohm R."/>
            <person name="Pangilinan J."/>
            <person name="Park H.-J."/>
            <person name="Ramirez L."/>
            <person name="Alfaro M."/>
            <person name="Sun H."/>
            <person name="Tritt A."/>
            <person name="Yoshinaga Y."/>
            <person name="Zwiers L.-H."/>
            <person name="Turgeon B."/>
            <person name="Goodwin S."/>
            <person name="Spatafora J."/>
            <person name="Crous P."/>
            <person name="Grigoriev I."/>
        </authorList>
    </citation>
    <scope>NUCLEOTIDE SEQUENCE</scope>
    <source>
        <strain evidence="2">CBS 121739</strain>
    </source>
</reference>
<organism evidence="2 3">
    <name type="scientific">Pseudovirgaria hyperparasitica</name>
    <dbReference type="NCBI Taxonomy" id="470096"/>
    <lineage>
        <taxon>Eukaryota</taxon>
        <taxon>Fungi</taxon>
        <taxon>Dikarya</taxon>
        <taxon>Ascomycota</taxon>
        <taxon>Pezizomycotina</taxon>
        <taxon>Dothideomycetes</taxon>
        <taxon>Dothideomycetes incertae sedis</taxon>
        <taxon>Acrospermales</taxon>
        <taxon>Acrospermaceae</taxon>
        <taxon>Pseudovirgaria</taxon>
    </lineage>
</organism>
<feature type="compositionally biased region" description="Acidic residues" evidence="1">
    <location>
        <begin position="101"/>
        <end position="115"/>
    </location>
</feature>
<evidence type="ECO:0000313" key="3">
    <source>
        <dbReference type="Proteomes" id="UP000799437"/>
    </source>
</evidence>
<dbReference type="AlphaFoldDB" id="A0A6A6W1Y1"/>
<evidence type="ECO:0000313" key="2">
    <source>
        <dbReference type="EMBL" id="KAF2756014.1"/>
    </source>
</evidence>
<name>A0A6A6W1Y1_9PEZI</name>